<accession>A0A8H7GWR0</accession>
<dbReference type="OrthoDB" id="10262326at2759"/>
<reference evidence="1" key="1">
    <citation type="submission" date="2020-10" db="EMBL/GenBank/DDBJ databases">
        <title>The Whole-Genome Sequence of Metschnikowia persimmonesis, a Novel Endophytic Yeast Species Isolated from Medicinal Plant Diospyros kaki Thumb.</title>
        <authorList>
            <person name="Rahmat E."/>
            <person name="Kang Y."/>
        </authorList>
    </citation>
    <scope>NUCLEOTIDE SEQUENCE</scope>
    <source>
        <strain evidence="1">KIOM G15050</strain>
    </source>
</reference>
<evidence type="ECO:0000313" key="1">
    <source>
        <dbReference type="EMBL" id="KAF8005169.1"/>
    </source>
</evidence>
<dbReference type="AlphaFoldDB" id="A0A8H7GWR0"/>
<organism evidence="1 2">
    <name type="scientific">Metschnikowia pulcherrima</name>
    <dbReference type="NCBI Taxonomy" id="27326"/>
    <lineage>
        <taxon>Eukaryota</taxon>
        <taxon>Fungi</taxon>
        <taxon>Dikarya</taxon>
        <taxon>Ascomycota</taxon>
        <taxon>Saccharomycotina</taxon>
        <taxon>Pichiomycetes</taxon>
        <taxon>Metschnikowiaceae</taxon>
        <taxon>Metschnikowia</taxon>
    </lineage>
</organism>
<name>A0A8H7GWR0_9ASCO</name>
<proteinExistence type="predicted"/>
<sequence length="81" mass="8961">MSLLQASVLIAACGLLRVHSPLHTAVAFGLTGYAVTAHLIPKLGPSFMKVGLKGKDMLKHGQSSRSRRVWASCRRLHIWYY</sequence>
<dbReference type="Proteomes" id="UP000649328">
    <property type="component" value="Unassembled WGS sequence"/>
</dbReference>
<protein>
    <submittedName>
        <fullName evidence="1">Uncharacterized protein</fullName>
    </submittedName>
</protein>
<evidence type="ECO:0000313" key="2">
    <source>
        <dbReference type="Proteomes" id="UP000649328"/>
    </source>
</evidence>
<dbReference type="EMBL" id="JACBPP010000001">
    <property type="protein sequence ID" value="KAF8005169.1"/>
    <property type="molecule type" value="Genomic_DNA"/>
</dbReference>
<gene>
    <name evidence="1" type="ORF">HF325_000626</name>
</gene>
<keyword evidence="2" id="KW-1185">Reference proteome</keyword>
<comment type="caution">
    <text evidence="1">The sequence shown here is derived from an EMBL/GenBank/DDBJ whole genome shotgun (WGS) entry which is preliminary data.</text>
</comment>